<dbReference type="Pfam" id="PF00177">
    <property type="entry name" value="Ribosomal_S7"/>
    <property type="match status" value="1"/>
</dbReference>
<dbReference type="PANTHER" id="PTHR11205">
    <property type="entry name" value="RIBOSOMAL PROTEIN S7"/>
    <property type="match status" value="1"/>
</dbReference>
<dbReference type="InterPro" id="IPR036823">
    <property type="entry name" value="Ribosomal_uS7_dom_sf"/>
</dbReference>
<dbReference type="GO" id="GO:0006412">
    <property type="term" value="P:translation"/>
    <property type="evidence" value="ECO:0007669"/>
    <property type="project" value="InterPro"/>
</dbReference>
<keyword evidence="7" id="KW-1185">Reference proteome</keyword>
<evidence type="ECO:0000256" key="1">
    <source>
        <dbReference type="ARBA" id="ARBA00007151"/>
    </source>
</evidence>
<dbReference type="CDD" id="cd14868">
    <property type="entry name" value="uS7_Mitochondria_Fungi"/>
    <property type="match status" value="1"/>
</dbReference>
<dbReference type="EMBL" id="CAJVPV010005170">
    <property type="protein sequence ID" value="CAG8586054.1"/>
    <property type="molecule type" value="Genomic_DNA"/>
</dbReference>
<dbReference type="InterPro" id="IPR047988">
    <property type="entry name" value="Ribosomal_uS7m_fungi"/>
</dbReference>
<comment type="similarity">
    <text evidence="1">Belongs to the universal ribosomal protein uS7 family.</text>
</comment>
<feature type="region of interest" description="Disordered" evidence="4">
    <location>
        <begin position="104"/>
        <end position="152"/>
    </location>
</feature>
<keyword evidence="2" id="KW-0689">Ribosomal protein</keyword>
<dbReference type="GO" id="GO:1990904">
    <property type="term" value="C:ribonucleoprotein complex"/>
    <property type="evidence" value="ECO:0007669"/>
    <property type="project" value="UniProtKB-KW"/>
</dbReference>
<dbReference type="AlphaFoldDB" id="A0A9N9C4C3"/>
<sequence>MERHEPKGFLLESKSVINTDIRNMQTPPAETDDENVQSLPPSRQLRKRNPIQQAPYSIERIRARNAGIPIEVDEKVLRRERESGFDKERYNYEAQEDGFVVCDSDEEGRGFDTPDSTDESSPAFNKRPTVSREALVTSDSENEPAPRNMHKRTLISLDGSNARRQIKRPRVEKNREHFIHPDSIDATTIDFTESEGSIDEYLNELDNSQPTHFSDSPTVTIETEEQSDYLSEASNFTDVSIIDECEKVDRSISNHYMCNSYRQTALPFTRLSPITSPLSSVRRVNESRKKETSSFDRRLKINLQWAKESSVPSVDNPLFKEYTVRWLELFHQLTFAISFNRPWPPEIVRIIEKLILQFKSMRPNNSNIEEPYKILCALIKNFPKVKNSAGEIRAKSDKLSIPSMIDVFYTLNNTLIQSITKFTPKKFLREYQVKSFEYIKELYNTLDNKTTSYYRESHERMTLVLGDSLKLLSPRENIIMLDETLGMFIESLNRINVLSESTVKELINIHKLLISKFNESAEDETDLRVKIKNCLRAIKSKMPPKKPKGFSRSQYFAMQYLKVKISHNPSNFASVWLCGKLPHVQRAARDNRLASENSRRFIKFPSQPSPFIQYRRSFQSFSNNSNDDKDSTSKLLESLFKNISPKLEDPEQTPKKDDTKSILDNDFKNLFFTNVHETPEQVKNEEDNLIEDSVSMDNLFLREEGTLENAFDERSGIEILEGDKNISNLDDLNTNSGMRDPSIILLTDLIMKDGKKARAQRYVSDCCLEIRKQTNNNPYKIIKAAIEKASPLVGHLSFKKGSKAIQIPCPLNERQKHHKAIKWILKASDKRPGKKFSNRLALEILAVINGQSQALQQKDAVHKLALANRENLPIKW</sequence>
<reference evidence="6" key="1">
    <citation type="submission" date="2021-06" db="EMBL/GenBank/DDBJ databases">
        <authorList>
            <person name="Kallberg Y."/>
            <person name="Tangrot J."/>
            <person name="Rosling A."/>
        </authorList>
    </citation>
    <scope>NUCLEOTIDE SEQUENCE</scope>
    <source>
        <strain evidence="6">CL551</strain>
    </source>
</reference>
<evidence type="ECO:0000256" key="3">
    <source>
        <dbReference type="ARBA" id="ARBA00023274"/>
    </source>
</evidence>
<dbReference type="InterPro" id="IPR023798">
    <property type="entry name" value="Ribosomal_uS7_dom"/>
</dbReference>
<dbReference type="SUPFAM" id="SSF47973">
    <property type="entry name" value="Ribosomal protein S7"/>
    <property type="match status" value="1"/>
</dbReference>
<evidence type="ECO:0000313" key="7">
    <source>
        <dbReference type="Proteomes" id="UP000789342"/>
    </source>
</evidence>
<comment type="caution">
    <text evidence="6">The sequence shown here is derived from an EMBL/GenBank/DDBJ whole genome shotgun (WGS) entry which is preliminary data.</text>
</comment>
<dbReference type="InterPro" id="IPR000235">
    <property type="entry name" value="Ribosomal_uS7"/>
</dbReference>
<accession>A0A9N9C4C3</accession>
<feature type="region of interest" description="Disordered" evidence="4">
    <location>
        <begin position="22"/>
        <end position="54"/>
    </location>
</feature>
<name>A0A9N9C4C3_9GLOM</name>
<evidence type="ECO:0000256" key="4">
    <source>
        <dbReference type="SAM" id="MobiDB-lite"/>
    </source>
</evidence>
<keyword evidence="3" id="KW-0687">Ribonucleoprotein</keyword>
<proteinExistence type="inferred from homology"/>
<feature type="domain" description="Small ribosomal subunit protein uS7" evidence="5">
    <location>
        <begin position="745"/>
        <end position="869"/>
    </location>
</feature>
<dbReference type="GO" id="GO:0005840">
    <property type="term" value="C:ribosome"/>
    <property type="evidence" value="ECO:0007669"/>
    <property type="project" value="UniProtKB-KW"/>
</dbReference>
<dbReference type="Gene3D" id="1.10.455.10">
    <property type="entry name" value="Ribosomal protein S7 domain"/>
    <property type="match status" value="1"/>
</dbReference>
<evidence type="ECO:0000256" key="2">
    <source>
        <dbReference type="ARBA" id="ARBA00022980"/>
    </source>
</evidence>
<organism evidence="6 7">
    <name type="scientific">Acaulospora morrowiae</name>
    <dbReference type="NCBI Taxonomy" id="94023"/>
    <lineage>
        <taxon>Eukaryota</taxon>
        <taxon>Fungi</taxon>
        <taxon>Fungi incertae sedis</taxon>
        <taxon>Mucoromycota</taxon>
        <taxon>Glomeromycotina</taxon>
        <taxon>Glomeromycetes</taxon>
        <taxon>Diversisporales</taxon>
        <taxon>Acaulosporaceae</taxon>
        <taxon>Acaulospora</taxon>
    </lineage>
</organism>
<dbReference type="OrthoDB" id="2399940at2759"/>
<evidence type="ECO:0000259" key="5">
    <source>
        <dbReference type="Pfam" id="PF00177"/>
    </source>
</evidence>
<dbReference type="Proteomes" id="UP000789342">
    <property type="component" value="Unassembled WGS sequence"/>
</dbReference>
<protein>
    <submittedName>
        <fullName evidence="6">18930_t:CDS:1</fullName>
    </submittedName>
</protein>
<evidence type="ECO:0000313" key="6">
    <source>
        <dbReference type="EMBL" id="CAG8586054.1"/>
    </source>
</evidence>
<gene>
    <name evidence="6" type="ORF">AMORRO_LOCUS7132</name>
</gene>